<sequence length="398" mass="45469">MSSGRAQLVYTGLKPGEIRLLYPDIQAGREDLWLLKVAQLKDEHGKRTLLAFDALSYTWGQDHVTTFPVICNDQELRVQHNLNHALPFLPIWIDAVCINQPDNDEKMEQLKMMRQINEYAPEVWAWLGPSDEYSEMAIAMLPHPTNPVKDKRKSWGEHFTKEPEVIPWLSSEKAWSAYNNIVQNEWYNCLWVYQEVAFAKKLRVMLGSHEIDWDTLSHVLQHDLASNFVGADGQTPKKNNRRSKNIILVRQERHKSLASGTLTARTFARILRYATTAECRVDKDRILALLGFINLQIPAEASTEDLYILLCRSVLLSLDPKSSEWWALLLSATSANKRQGLPNWERSIASTVITMSTTSENEEPHLGTKKDNSRIAIFNLDIPTGFNSTTIKDINSNN</sequence>
<name>A0A8K0SGF9_9HYPO</name>
<dbReference type="PANTHER" id="PTHR24148">
    <property type="entry name" value="ANKYRIN REPEAT DOMAIN-CONTAINING PROTEIN 39 HOMOLOG-RELATED"/>
    <property type="match status" value="1"/>
</dbReference>
<gene>
    <name evidence="2" type="ORF">B0I35DRAFT_497942</name>
</gene>
<keyword evidence="3" id="KW-1185">Reference proteome</keyword>
<accession>A0A8K0SGF9</accession>
<evidence type="ECO:0000313" key="2">
    <source>
        <dbReference type="EMBL" id="KAH7303690.1"/>
    </source>
</evidence>
<dbReference type="InterPro" id="IPR010730">
    <property type="entry name" value="HET"/>
</dbReference>
<proteinExistence type="predicted"/>
<dbReference type="EMBL" id="JAGPNK010000030">
    <property type="protein sequence ID" value="KAH7303690.1"/>
    <property type="molecule type" value="Genomic_DNA"/>
</dbReference>
<evidence type="ECO:0000313" key="3">
    <source>
        <dbReference type="Proteomes" id="UP000813444"/>
    </source>
</evidence>
<protein>
    <submittedName>
        <fullName evidence="2">Heterokaryon incompatibility protein-domain-containing protein</fullName>
    </submittedName>
</protein>
<feature type="domain" description="Heterokaryon incompatibility" evidence="1">
    <location>
        <begin position="52"/>
        <end position="195"/>
    </location>
</feature>
<dbReference type="InterPro" id="IPR052895">
    <property type="entry name" value="HetReg/Transcr_Mod"/>
</dbReference>
<dbReference type="PANTHER" id="PTHR24148:SF64">
    <property type="entry name" value="HETEROKARYON INCOMPATIBILITY DOMAIN-CONTAINING PROTEIN"/>
    <property type="match status" value="1"/>
</dbReference>
<evidence type="ECO:0000259" key="1">
    <source>
        <dbReference type="Pfam" id="PF06985"/>
    </source>
</evidence>
<dbReference type="OrthoDB" id="5571888at2759"/>
<dbReference type="Pfam" id="PF06985">
    <property type="entry name" value="HET"/>
    <property type="match status" value="1"/>
</dbReference>
<organism evidence="2 3">
    <name type="scientific">Stachybotrys elegans</name>
    <dbReference type="NCBI Taxonomy" id="80388"/>
    <lineage>
        <taxon>Eukaryota</taxon>
        <taxon>Fungi</taxon>
        <taxon>Dikarya</taxon>
        <taxon>Ascomycota</taxon>
        <taxon>Pezizomycotina</taxon>
        <taxon>Sordariomycetes</taxon>
        <taxon>Hypocreomycetidae</taxon>
        <taxon>Hypocreales</taxon>
        <taxon>Stachybotryaceae</taxon>
        <taxon>Stachybotrys</taxon>
    </lineage>
</organism>
<dbReference type="Proteomes" id="UP000813444">
    <property type="component" value="Unassembled WGS sequence"/>
</dbReference>
<comment type="caution">
    <text evidence="2">The sequence shown here is derived from an EMBL/GenBank/DDBJ whole genome shotgun (WGS) entry which is preliminary data.</text>
</comment>
<dbReference type="AlphaFoldDB" id="A0A8K0SGF9"/>
<reference evidence="2" key="1">
    <citation type="journal article" date="2021" name="Nat. Commun.">
        <title>Genetic determinants of endophytism in the Arabidopsis root mycobiome.</title>
        <authorList>
            <person name="Mesny F."/>
            <person name="Miyauchi S."/>
            <person name="Thiergart T."/>
            <person name="Pickel B."/>
            <person name="Atanasova L."/>
            <person name="Karlsson M."/>
            <person name="Huettel B."/>
            <person name="Barry K.W."/>
            <person name="Haridas S."/>
            <person name="Chen C."/>
            <person name="Bauer D."/>
            <person name="Andreopoulos W."/>
            <person name="Pangilinan J."/>
            <person name="LaButti K."/>
            <person name="Riley R."/>
            <person name="Lipzen A."/>
            <person name="Clum A."/>
            <person name="Drula E."/>
            <person name="Henrissat B."/>
            <person name="Kohler A."/>
            <person name="Grigoriev I.V."/>
            <person name="Martin F.M."/>
            <person name="Hacquard S."/>
        </authorList>
    </citation>
    <scope>NUCLEOTIDE SEQUENCE</scope>
    <source>
        <strain evidence="2">MPI-CAGE-CH-0235</strain>
    </source>
</reference>